<name>A0A9P5XNB6_9AGAR</name>
<sequence length="162" mass="17812">MVEVIDYQQTRDIQTERPQLPLLQTSTYVPFTSGQPLNMEVSGLNQSPIPSIIPHPTEYAPFQVASHLVEGNQLHHRHSVLGLGSVMGPSINVVPPTPMEHQNHHHGTGLPLDLGSGASSQETIIPSSPRLVTPRKQRFAMGPRADCEKCRLGIKGHFVHLE</sequence>
<keyword evidence="3" id="KW-1185">Reference proteome</keyword>
<evidence type="ECO:0000313" key="2">
    <source>
        <dbReference type="EMBL" id="KAF9452266.1"/>
    </source>
</evidence>
<accession>A0A9P5XNB6</accession>
<dbReference type="EMBL" id="MU151073">
    <property type="protein sequence ID" value="KAF9452266.1"/>
    <property type="molecule type" value="Genomic_DNA"/>
</dbReference>
<proteinExistence type="predicted"/>
<evidence type="ECO:0000313" key="3">
    <source>
        <dbReference type="Proteomes" id="UP000807342"/>
    </source>
</evidence>
<organism evidence="2 3">
    <name type="scientific">Macrolepiota fuliginosa MF-IS2</name>
    <dbReference type="NCBI Taxonomy" id="1400762"/>
    <lineage>
        <taxon>Eukaryota</taxon>
        <taxon>Fungi</taxon>
        <taxon>Dikarya</taxon>
        <taxon>Basidiomycota</taxon>
        <taxon>Agaricomycotina</taxon>
        <taxon>Agaricomycetes</taxon>
        <taxon>Agaricomycetidae</taxon>
        <taxon>Agaricales</taxon>
        <taxon>Agaricineae</taxon>
        <taxon>Agaricaceae</taxon>
        <taxon>Macrolepiota</taxon>
    </lineage>
</organism>
<reference evidence="2" key="1">
    <citation type="submission" date="2020-11" db="EMBL/GenBank/DDBJ databases">
        <authorList>
            <consortium name="DOE Joint Genome Institute"/>
            <person name="Ahrendt S."/>
            <person name="Riley R."/>
            <person name="Andreopoulos W."/>
            <person name="Labutti K."/>
            <person name="Pangilinan J."/>
            <person name="Ruiz-Duenas F.J."/>
            <person name="Barrasa J.M."/>
            <person name="Sanchez-Garcia M."/>
            <person name="Camarero S."/>
            <person name="Miyauchi S."/>
            <person name="Serrano A."/>
            <person name="Linde D."/>
            <person name="Babiker R."/>
            <person name="Drula E."/>
            <person name="Ayuso-Fernandez I."/>
            <person name="Pacheco R."/>
            <person name="Padilla G."/>
            <person name="Ferreira P."/>
            <person name="Barriuso J."/>
            <person name="Kellner H."/>
            <person name="Castanera R."/>
            <person name="Alfaro M."/>
            <person name="Ramirez L."/>
            <person name="Pisabarro A.G."/>
            <person name="Kuo A."/>
            <person name="Tritt A."/>
            <person name="Lipzen A."/>
            <person name="He G."/>
            <person name="Yan M."/>
            <person name="Ng V."/>
            <person name="Cullen D."/>
            <person name="Martin F."/>
            <person name="Rosso M.-N."/>
            <person name="Henrissat B."/>
            <person name="Hibbett D."/>
            <person name="Martinez A.T."/>
            <person name="Grigoriev I.V."/>
        </authorList>
    </citation>
    <scope>NUCLEOTIDE SEQUENCE</scope>
    <source>
        <strain evidence="2">MF-IS2</strain>
    </source>
</reference>
<gene>
    <name evidence="2" type="ORF">P691DRAFT_805147</name>
</gene>
<feature type="region of interest" description="Disordered" evidence="1">
    <location>
        <begin position="99"/>
        <end position="124"/>
    </location>
</feature>
<dbReference type="OrthoDB" id="3200438at2759"/>
<dbReference type="Proteomes" id="UP000807342">
    <property type="component" value="Unassembled WGS sequence"/>
</dbReference>
<comment type="caution">
    <text evidence="2">The sequence shown here is derived from an EMBL/GenBank/DDBJ whole genome shotgun (WGS) entry which is preliminary data.</text>
</comment>
<protein>
    <submittedName>
        <fullName evidence="2">Uncharacterized protein</fullName>
    </submittedName>
</protein>
<evidence type="ECO:0000256" key="1">
    <source>
        <dbReference type="SAM" id="MobiDB-lite"/>
    </source>
</evidence>
<dbReference type="AlphaFoldDB" id="A0A9P5XNB6"/>